<gene>
    <name evidence="7" type="ORF">AAFC00_002639</name>
</gene>
<keyword evidence="6" id="KW-0812">Transmembrane</keyword>
<dbReference type="EC" id="3.1.1.47" evidence="4"/>
<comment type="similarity">
    <text evidence="4">Belongs to the serine esterase family.</text>
</comment>
<dbReference type="Pfam" id="PF03403">
    <property type="entry name" value="PAF-AH_p_II"/>
    <property type="match status" value="1"/>
</dbReference>
<organism evidence="7 8">
    <name type="scientific">Neodothiora populina</name>
    <dbReference type="NCBI Taxonomy" id="2781224"/>
    <lineage>
        <taxon>Eukaryota</taxon>
        <taxon>Fungi</taxon>
        <taxon>Dikarya</taxon>
        <taxon>Ascomycota</taxon>
        <taxon>Pezizomycotina</taxon>
        <taxon>Dothideomycetes</taxon>
        <taxon>Dothideomycetidae</taxon>
        <taxon>Dothideales</taxon>
        <taxon>Dothioraceae</taxon>
        <taxon>Neodothiora</taxon>
    </lineage>
</organism>
<keyword evidence="6" id="KW-1133">Transmembrane helix</keyword>
<evidence type="ECO:0000256" key="6">
    <source>
        <dbReference type="SAM" id="Phobius"/>
    </source>
</evidence>
<dbReference type="Proteomes" id="UP001562354">
    <property type="component" value="Unassembled WGS sequence"/>
</dbReference>
<feature type="region of interest" description="Disordered" evidence="5">
    <location>
        <begin position="477"/>
        <end position="500"/>
    </location>
</feature>
<dbReference type="PIRSF" id="PIRSF018169">
    <property type="entry name" value="PAF_acetylhydrolase"/>
    <property type="match status" value="1"/>
</dbReference>
<name>A0ABR3P938_9PEZI</name>
<accession>A0ABR3P938</accession>
<dbReference type="SUPFAM" id="SSF53474">
    <property type="entry name" value="alpha/beta-Hydrolases"/>
    <property type="match status" value="1"/>
</dbReference>
<dbReference type="InterPro" id="IPR029058">
    <property type="entry name" value="AB_hydrolase_fold"/>
</dbReference>
<dbReference type="InterPro" id="IPR016715">
    <property type="entry name" value="PAF_acetylhydro_eukaryote"/>
</dbReference>
<keyword evidence="6" id="KW-0472">Membrane</keyword>
<evidence type="ECO:0000256" key="5">
    <source>
        <dbReference type="SAM" id="MobiDB-lite"/>
    </source>
</evidence>
<evidence type="ECO:0000256" key="2">
    <source>
        <dbReference type="ARBA" id="ARBA00022963"/>
    </source>
</evidence>
<feature type="transmembrane region" description="Helical" evidence="6">
    <location>
        <begin position="82"/>
        <end position="103"/>
    </location>
</feature>
<keyword evidence="2 4" id="KW-0442">Lipid degradation</keyword>
<evidence type="ECO:0000256" key="3">
    <source>
        <dbReference type="ARBA" id="ARBA00023098"/>
    </source>
</evidence>
<reference evidence="7 8" key="1">
    <citation type="submission" date="2024-07" db="EMBL/GenBank/DDBJ databases">
        <title>Draft sequence of the Neodothiora populina.</title>
        <authorList>
            <person name="Drown D.D."/>
            <person name="Schuette U.S."/>
            <person name="Buechlein A.B."/>
            <person name="Rusch D.R."/>
            <person name="Winton L.W."/>
            <person name="Adams G.A."/>
        </authorList>
    </citation>
    <scope>NUCLEOTIDE SEQUENCE [LARGE SCALE GENOMIC DNA]</scope>
    <source>
        <strain evidence="7 8">CPC 39397</strain>
    </source>
</reference>
<dbReference type="PANTHER" id="PTHR10272:SF7">
    <property type="entry name" value="PHOSPHOLIPASE-RELATED"/>
    <property type="match status" value="1"/>
</dbReference>
<protein>
    <recommendedName>
        <fullName evidence="4">Putative phospholipase</fullName>
        <ecNumber evidence="4">3.1.1.47</ecNumber>
    </recommendedName>
</protein>
<proteinExistence type="inferred from homology"/>
<keyword evidence="1 4" id="KW-0378">Hydrolase</keyword>
<dbReference type="PANTHER" id="PTHR10272">
    <property type="entry name" value="PLATELET-ACTIVATING FACTOR ACETYLHYDROLASE"/>
    <property type="match status" value="1"/>
</dbReference>
<comment type="catalytic activity">
    <reaction evidence="4">
        <text>a 1-O-alkyl-2-acetyl-sn-glycero-3-phosphocholine + H2O = a 1-O-alkyl-sn-glycero-3-phosphocholine + acetate + H(+)</text>
        <dbReference type="Rhea" id="RHEA:17777"/>
        <dbReference type="ChEBI" id="CHEBI:15377"/>
        <dbReference type="ChEBI" id="CHEBI:15378"/>
        <dbReference type="ChEBI" id="CHEBI:30089"/>
        <dbReference type="ChEBI" id="CHEBI:30909"/>
        <dbReference type="ChEBI" id="CHEBI:36707"/>
        <dbReference type="EC" id="3.1.1.47"/>
    </reaction>
</comment>
<evidence type="ECO:0000256" key="4">
    <source>
        <dbReference type="PIRNR" id="PIRNR018169"/>
    </source>
</evidence>
<evidence type="ECO:0000313" key="7">
    <source>
        <dbReference type="EMBL" id="KAL1302211.1"/>
    </source>
</evidence>
<dbReference type="Gene3D" id="3.40.50.1820">
    <property type="entry name" value="alpha/beta hydrolase"/>
    <property type="match status" value="1"/>
</dbReference>
<keyword evidence="3 4" id="KW-0443">Lipid metabolism</keyword>
<evidence type="ECO:0000313" key="8">
    <source>
        <dbReference type="Proteomes" id="UP001562354"/>
    </source>
</evidence>
<comment type="caution">
    <text evidence="7">The sequence shown here is derived from an EMBL/GenBank/DDBJ whole genome shotgun (WGS) entry which is preliminary data.</text>
</comment>
<evidence type="ECO:0000256" key="1">
    <source>
        <dbReference type="ARBA" id="ARBA00022801"/>
    </source>
</evidence>
<sequence>MSLFSRLNPTPAFPEYTGPYRVGTIDVEIPAADIPSPSPLPDSAPSTIAFRVFYPCEQTPTTRPVRWIPSPQRPTITAFAKFLGAGSTFASIFSLFPALLYYITIPALRNAPLLDPPTPNQRWPVMFFSHGLAGSRNMYSHICGSLSSHGLVVIAMDHRDGSSPIQYIRATKTTESRTVDALHLPHTPTQDVYDGRDKQLRMRLWELAMAHTALLKVDQGEHVDNLDENTSHDRKKREEVLDQFAGKLDVHEPGKIAFGGHSFGACTTIQLLKTVFYGTNKPEAAANSLIQLKPDSDLAKQITSSTPIALLDLWCLPLRSPSQKWLWENPLPAYAPGGPGGRAIVSILSQGFFNWAGNCNDAKRAITPPANYDGENREPHCYYPASSQHFSQSDFGILFPYITRRLMKAEEPERLLRLNARAVLQTFRESGLVIADTTAADREVDGTDDGADKIFANDGSIRGWIQVDVAGNLPNGDIGIEQEGKQAPADELMDGTKMEM</sequence>
<keyword evidence="8" id="KW-1185">Reference proteome</keyword>
<dbReference type="RefSeq" id="XP_069198487.1">
    <property type="nucleotide sequence ID" value="XM_069341981.1"/>
</dbReference>
<dbReference type="GeneID" id="95976341"/>
<dbReference type="EMBL" id="JBFMKM010000012">
    <property type="protein sequence ID" value="KAL1302211.1"/>
    <property type="molecule type" value="Genomic_DNA"/>
</dbReference>